<organism evidence="2 3">
    <name type="scientific">Caligus rogercresseyi</name>
    <name type="common">Sea louse</name>
    <dbReference type="NCBI Taxonomy" id="217165"/>
    <lineage>
        <taxon>Eukaryota</taxon>
        <taxon>Metazoa</taxon>
        <taxon>Ecdysozoa</taxon>
        <taxon>Arthropoda</taxon>
        <taxon>Crustacea</taxon>
        <taxon>Multicrustacea</taxon>
        <taxon>Hexanauplia</taxon>
        <taxon>Copepoda</taxon>
        <taxon>Siphonostomatoida</taxon>
        <taxon>Caligidae</taxon>
        <taxon>Caligus</taxon>
    </lineage>
</organism>
<accession>A0A7T8KA56</accession>
<keyword evidence="1" id="KW-1133">Transmembrane helix</keyword>
<evidence type="ECO:0000256" key="1">
    <source>
        <dbReference type="SAM" id="Phobius"/>
    </source>
</evidence>
<keyword evidence="1" id="KW-0472">Membrane</keyword>
<feature type="non-terminal residue" evidence="2">
    <location>
        <position position="54"/>
    </location>
</feature>
<dbReference type="GO" id="GO:0016031">
    <property type="term" value="P:tRNA import into mitochondrion"/>
    <property type="evidence" value="ECO:0007669"/>
    <property type="project" value="TreeGrafter"/>
</dbReference>
<evidence type="ECO:0000313" key="3">
    <source>
        <dbReference type="Proteomes" id="UP000595437"/>
    </source>
</evidence>
<feature type="transmembrane region" description="Helical" evidence="1">
    <location>
        <begin position="6"/>
        <end position="25"/>
    </location>
</feature>
<dbReference type="OrthoDB" id="2154253at2759"/>
<gene>
    <name evidence="2" type="ORF">FKW44_013221</name>
</gene>
<dbReference type="PANTHER" id="PTHR12430:SF0">
    <property type="entry name" value="TRANSLOCASE OF OUTER MITOCHONDRIAL MEMBRANE 20"/>
    <property type="match status" value="1"/>
</dbReference>
<keyword evidence="2" id="KW-0675">Receptor</keyword>
<reference evidence="3" key="1">
    <citation type="submission" date="2021-01" db="EMBL/GenBank/DDBJ databases">
        <title>Caligus Genome Assembly.</title>
        <authorList>
            <person name="Gallardo-Escarate C."/>
        </authorList>
    </citation>
    <scope>NUCLEOTIDE SEQUENCE [LARGE SCALE GENOMIC DNA]</scope>
</reference>
<dbReference type="Proteomes" id="UP000595437">
    <property type="component" value="Chromosome 8"/>
</dbReference>
<protein>
    <submittedName>
        <fullName evidence="2">Mitochondrial import receptor subunit TOM20 -like protein</fullName>
    </submittedName>
</protein>
<keyword evidence="3" id="KW-1185">Reference proteome</keyword>
<dbReference type="GO" id="GO:0008320">
    <property type="term" value="F:protein transmembrane transporter activity"/>
    <property type="evidence" value="ECO:0007669"/>
    <property type="project" value="TreeGrafter"/>
</dbReference>
<dbReference type="GO" id="GO:0006886">
    <property type="term" value="P:intracellular protein transport"/>
    <property type="evidence" value="ECO:0007669"/>
    <property type="project" value="InterPro"/>
</dbReference>
<dbReference type="GO" id="GO:0030943">
    <property type="term" value="F:mitochondrion targeting sequence binding"/>
    <property type="evidence" value="ECO:0007669"/>
    <property type="project" value="TreeGrafter"/>
</dbReference>
<dbReference type="InterPro" id="IPR002056">
    <property type="entry name" value="MAS20"/>
</dbReference>
<dbReference type="EMBL" id="CP045897">
    <property type="protein sequence ID" value="QQP51774.1"/>
    <property type="molecule type" value="Genomic_DNA"/>
</dbReference>
<dbReference type="GO" id="GO:0006605">
    <property type="term" value="P:protein targeting"/>
    <property type="evidence" value="ECO:0007669"/>
    <property type="project" value="InterPro"/>
</dbReference>
<sequence length="54" mass="6133">MVSSTQIGVGLGLSAAAFLGYCIYFDRQRRTAPDFRQKLREKRPLRCEEGQVRG</sequence>
<name>A0A7T8KA56_CALRO</name>
<proteinExistence type="predicted"/>
<evidence type="ECO:0000313" key="2">
    <source>
        <dbReference type="EMBL" id="QQP51774.1"/>
    </source>
</evidence>
<dbReference type="PANTHER" id="PTHR12430">
    <property type="entry name" value="MITOCHONDRIAL IMPORT RECEPTOR SUBUNIT TOM20"/>
    <property type="match status" value="1"/>
</dbReference>
<dbReference type="GO" id="GO:0030150">
    <property type="term" value="P:protein import into mitochondrial matrix"/>
    <property type="evidence" value="ECO:0007669"/>
    <property type="project" value="TreeGrafter"/>
</dbReference>
<keyword evidence="1" id="KW-0812">Transmembrane</keyword>
<dbReference type="AlphaFoldDB" id="A0A7T8KA56"/>
<dbReference type="Pfam" id="PF02064">
    <property type="entry name" value="MAS20"/>
    <property type="match status" value="1"/>
</dbReference>
<dbReference type="GO" id="GO:0005742">
    <property type="term" value="C:mitochondrial outer membrane translocase complex"/>
    <property type="evidence" value="ECO:0007669"/>
    <property type="project" value="InterPro"/>
</dbReference>